<dbReference type="Proteomes" id="UP001150907">
    <property type="component" value="Unassembled WGS sequence"/>
</dbReference>
<dbReference type="EMBL" id="JANBQF010000015">
    <property type="protein sequence ID" value="KAJ2007929.1"/>
    <property type="molecule type" value="Genomic_DNA"/>
</dbReference>
<name>A0A9W8EK46_9FUNG</name>
<comment type="caution">
    <text evidence="2">The sequence shown here is derived from an EMBL/GenBank/DDBJ whole genome shotgun (WGS) entry which is preliminary data.</text>
</comment>
<keyword evidence="3" id="KW-1185">Reference proteome</keyword>
<feature type="region of interest" description="Disordered" evidence="1">
    <location>
        <begin position="48"/>
        <end position="74"/>
    </location>
</feature>
<gene>
    <name evidence="2" type="ORF">H4R26_000512</name>
</gene>
<dbReference type="OrthoDB" id="5527353at2759"/>
<feature type="region of interest" description="Disordered" evidence="1">
    <location>
        <begin position="23"/>
        <end position="42"/>
    </location>
</feature>
<feature type="compositionally biased region" description="Acidic residues" evidence="1">
    <location>
        <begin position="158"/>
        <end position="167"/>
    </location>
</feature>
<evidence type="ECO:0000313" key="2">
    <source>
        <dbReference type="EMBL" id="KAJ2007929.1"/>
    </source>
</evidence>
<evidence type="ECO:0000313" key="3">
    <source>
        <dbReference type="Proteomes" id="UP001150907"/>
    </source>
</evidence>
<sequence length="185" mass="20538">MDNWSTPSIAAVAASVSESYPSRCASPLLPMGQPAPAEHYAVDPDRLSHQLGKKLPPSSAAHHHHRRQRSQHSVMAAAHKNYAIRDDFPISSTDTTPAEPPRLSSYRRTATKFKSYRIPAAHPHQSSVRDLSSKLKSACRKLNPKRLAKLHHHHSQELEEEEEEDPEPPLPDRPHAEAFGGVSAH</sequence>
<dbReference type="AlphaFoldDB" id="A0A9W8EK46"/>
<feature type="region of interest" description="Disordered" evidence="1">
    <location>
        <begin position="116"/>
        <end position="135"/>
    </location>
</feature>
<feature type="compositionally biased region" description="Basic residues" evidence="1">
    <location>
        <begin position="142"/>
        <end position="154"/>
    </location>
</feature>
<evidence type="ECO:0000256" key="1">
    <source>
        <dbReference type="SAM" id="MobiDB-lite"/>
    </source>
</evidence>
<feature type="region of interest" description="Disordered" evidence="1">
    <location>
        <begin position="86"/>
        <end position="107"/>
    </location>
</feature>
<reference evidence="2" key="1">
    <citation type="submission" date="2022-07" db="EMBL/GenBank/DDBJ databases">
        <title>Phylogenomic reconstructions and comparative analyses of Kickxellomycotina fungi.</title>
        <authorList>
            <person name="Reynolds N.K."/>
            <person name="Stajich J.E."/>
            <person name="Barry K."/>
            <person name="Grigoriev I.V."/>
            <person name="Crous P."/>
            <person name="Smith M.E."/>
        </authorList>
    </citation>
    <scope>NUCLEOTIDE SEQUENCE</scope>
    <source>
        <strain evidence="2">IMI 214461</strain>
    </source>
</reference>
<proteinExistence type="predicted"/>
<feature type="region of interest" description="Disordered" evidence="1">
    <location>
        <begin position="142"/>
        <end position="185"/>
    </location>
</feature>
<organism evidence="2 3">
    <name type="scientific">Coemansia thaxteri</name>
    <dbReference type="NCBI Taxonomy" id="2663907"/>
    <lineage>
        <taxon>Eukaryota</taxon>
        <taxon>Fungi</taxon>
        <taxon>Fungi incertae sedis</taxon>
        <taxon>Zoopagomycota</taxon>
        <taxon>Kickxellomycotina</taxon>
        <taxon>Kickxellomycetes</taxon>
        <taxon>Kickxellales</taxon>
        <taxon>Kickxellaceae</taxon>
        <taxon>Coemansia</taxon>
    </lineage>
</organism>
<feature type="compositionally biased region" description="Basic residues" evidence="1">
    <location>
        <begin position="61"/>
        <end position="70"/>
    </location>
</feature>
<protein>
    <submittedName>
        <fullName evidence="2">Uncharacterized protein</fullName>
    </submittedName>
</protein>
<accession>A0A9W8EK46</accession>